<dbReference type="CDD" id="cd14287">
    <property type="entry name" value="UBA_At3g58460_like"/>
    <property type="match status" value="1"/>
</dbReference>
<reference evidence="9" key="1">
    <citation type="journal article" date="2019" name="Nat. Commun.">
        <title>Genome-wide association mapping of date palm fruit traits.</title>
        <authorList>
            <person name="Hazzouri K.M."/>
            <person name="Gros-Balthazard M."/>
            <person name="Flowers J.M."/>
            <person name="Copetti D."/>
            <person name="Lemansour A."/>
            <person name="Lebrun M."/>
            <person name="Masmoudi K."/>
            <person name="Ferrand S."/>
            <person name="Dhar M.I."/>
            <person name="Fresquez Z.A."/>
            <person name="Rosas U."/>
            <person name="Zhang J."/>
            <person name="Talag J."/>
            <person name="Lee S."/>
            <person name="Kudrna D."/>
            <person name="Powell R.F."/>
            <person name="Leitch I.J."/>
            <person name="Krueger R.R."/>
            <person name="Wing R.A."/>
            <person name="Amiri K.M.A."/>
            <person name="Purugganan M.D."/>
        </authorList>
    </citation>
    <scope>NUCLEOTIDE SEQUENCE [LARGE SCALE GENOMIC DNA]</scope>
    <source>
        <strain evidence="9">cv. Khalas</strain>
    </source>
</reference>
<keyword evidence="4 7" id="KW-1133">Transmembrane helix</keyword>
<evidence type="ECO:0000313" key="9">
    <source>
        <dbReference type="Proteomes" id="UP000228380"/>
    </source>
</evidence>
<evidence type="ECO:0000256" key="1">
    <source>
        <dbReference type="ARBA" id="ARBA00004141"/>
    </source>
</evidence>
<dbReference type="InterPro" id="IPR015940">
    <property type="entry name" value="UBA"/>
</dbReference>
<feature type="compositionally biased region" description="Polar residues" evidence="6">
    <location>
        <begin position="270"/>
        <end position="279"/>
    </location>
</feature>
<dbReference type="GO" id="GO:0004252">
    <property type="term" value="F:serine-type endopeptidase activity"/>
    <property type="evidence" value="ECO:0007669"/>
    <property type="project" value="InterPro"/>
</dbReference>
<sequence length="376" mass="40847">MRPNVVTEAGLSTRLCQWWASVPFITSGVVILCGLIYLVCLLSGYDSFIEICFLPSEVVSRFQVYRIYTSVLFHGSLLHVLFNMLALVPLVVAHIPLYPYPFLMNECAIGFSGIIFSMIVIETNLSGVQSRSVFGLFSVPAKWYAWILLVLFQLLATNVSLLGHLCGILSGFAYTYGLFNYLLPGPSFYYSIESSSLLSACIRRPGFILCTGGTTYGQLPMFSNATTASSGLSPGNIWRNLSSWMPQREVSTSQPAQDSRFPGRGMTLGSARSHSATTADSDISLQARLLDNSAPDHPLETAPPSTEPRASNGRHLTVDSESIALLAAQNQGVDNFEEELKKLVAMGFEKTQAEVALAAADGDPSVAIEILMSQQG</sequence>
<dbReference type="Proteomes" id="UP000228380">
    <property type="component" value="Chromosome 4"/>
</dbReference>
<dbReference type="SUPFAM" id="SSF46934">
    <property type="entry name" value="UBA-like"/>
    <property type="match status" value="1"/>
</dbReference>
<dbReference type="GO" id="GO:0016020">
    <property type="term" value="C:membrane"/>
    <property type="evidence" value="ECO:0007669"/>
    <property type="project" value="UniProtKB-SubCell"/>
</dbReference>
<name>A0A8B9A5Q2_PHODC</name>
<evidence type="ECO:0000256" key="5">
    <source>
        <dbReference type="ARBA" id="ARBA00023136"/>
    </source>
</evidence>
<feature type="domain" description="UBA" evidence="8">
    <location>
        <begin position="335"/>
        <end position="374"/>
    </location>
</feature>
<keyword evidence="5 7" id="KW-0472">Membrane</keyword>
<evidence type="ECO:0000259" key="8">
    <source>
        <dbReference type="PROSITE" id="PS50030"/>
    </source>
</evidence>
<reference evidence="10" key="2">
    <citation type="submission" date="2025-08" db="UniProtKB">
        <authorList>
            <consortium name="RefSeq"/>
        </authorList>
    </citation>
    <scope>IDENTIFICATION</scope>
    <source>
        <tissue evidence="10">Young leaves</tissue>
    </source>
</reference>
<dbReference type="Gene3D" id="1.10.8.10">
    <property type="entry name" value="DNA helicase RuvA subunit, C-terminal domain"/>
    <property type="match status" value="1"/>
</dbReference>
<evidence type="ECO:0000313" key="10">
    <source>
        <dbReference type="RefSeq" id="XP_038981970.1"/>
    </source>
</evidence>
<evidence type="ECO:0000256" key="3">
    <source>
        <dbReference type="ARBA" id="ARBA00022692"/>
    </source>
</evidence>
<dbReference type="Pfam" id="PF00627">
    <property type="entry name" value="UBA"/>
    <property type="match status" value="1"/>
</dbReference>
<dbReference type="PROSITE" id="PS50030">
    <property type="entry name" value="UBA"/>
    <property type="match status" value="1"/>
</dbReference>
<evidence type="ECO:0000256" key="2">
    <source>
        <dbReference type="ARBA" id="ARBA00009045"/>
    </source>
</evidence>
<dbReference type="SUPFAM" id="SSF144091">
    <property type="entry name" value="Rhomboid-like"/>
    <property type="match status" value="1"/>
</dbReference>
<accession>A0A8B9A5Q2</accession>
<dbReference type="AlphaFoldDB" id="A0A8B9A5Q2"/>
<gene>
    <name evidence="10" type="primary">LOC103720598</name>
</gene>
<dbReference type="Pfam" id="PF01694">
    <property type="entry name" value="Rhomboid"/>
    <property type="match status" value="2"/>
</dbReference>
<organism evidence="9 10">
    <name type="scientific">Phoenix dactylifera</name>
    <name type="common">Date palm</name>
    <dbReference type="NCBI Taxonomy" id="42345"/>
    <lineage>
        <taxon>Eukaryota</taxon>
        <taxon>Viridiplantae</taxon>
        <taxon>Streptophyta</taxon>
        <taxon>Embryophyta</taxon>
        <taxon>Tracheophyta</taxon>
        <taxon>Spermatophyta</taxon>
        <taxon>Magnoliopsida</taxon>
        <taxon>Liliopsida</taxon>
        <taxon>Arecaceae</taxon>
        <taxon>Coryphoideae</taxon>
        <taxon>Phoeniceae</taxon>
        <taxon>Phoenix</taxon>
    </lineage>
</organism>
<dbReference type="SMART" id="SM00165">
    <property type="entry name" value="UBA"/>
    <property type="match status" value="1"/>
</dbReference>
<evidence type="ECO:0000256" key="6">
    <source>
        <dbReference type="SAM" id="MobiDB-lite"/>
    </source>
</evidence>
<protein>
    <submittedName>
        <fullName evidence="10">Rhomboid-like protein 15 isoform X2</fullName>
    </submittedName>
</protein>
<evidence type="ECO:0000256" key="7">
    <source>
        <dbReference type="SAM" id="Phobius"/>
    </source>
</evidence>
<dbReference type="InterPro" id="IPR035952">
    <property type="entry name" value="Rhomboid-like_sf"/>
</dbReference>
<feature type="transmembrane region" description="Helical" evidence="7">
    <location>
        <begin position="161"/>
        <end position="183"/>
    </location>
</feature>
<dbReference type="InterPro" id="IPR022764">
    <property type="entry name" value="Peptidase_S54_rhomboid_dom"/>
</dbReference>
<keyword evidence="3 7" id="KW-0812">Transmembrane</keyword>
<feature type="transmembrane region" description="Helical" evidence="7">
    <location>
        <begin position="133"/>
        <end position="155"/>
    </location>
</feature>
<evidence type="ECO:0000256" key="4">
    <source>
        <dbReference type="ARBA" id="ARBA00022989"/>
    </source>
</evidence>
<dbReference type="RefSeq" id="XP_038981970.1">
    <property type="nucleotide sequence ID" value="XM_039126042.1"/>
</dbReference>
<comment type="subcellular location">
    <subcellularLocation>
        <location evidence="1">Membrane</location>
        <topology evidence="1">Multi-pass membrane protein</topology>
    </subcellularLocation>
</comment>
<dbReference type="GeneID" id="103720598"/>
<proteinExistence type="inferred from homology"/>
<feature type="transmembrane region" description="Helical" evidence="7">
    <location>
        <begin position="20"/>
        <end position="42"/>
    </location>
</feature>
<feature type="region of interest" description="Disordered" evidence="6">
    <location>
        <begin position="249"/>
        <end position="279"/>
    </location>
</feature>
<comment type="similarity">
    <text evidence="2">Belongs to the peptidase S54 family.</text>
</comment>
<dbReference type="InterPro" id="IPR009060">
    <property type="entry name" value="UBA-like_sf"/>
</dbReference>
<keyword evidence="9" id="KW-1185">Reference proteome</keyword>
<dbReference type="Gene3D" id="1.20.1540.10">
    <property type="entry name" value="Rhomboid-like"/>
    <property type="match status" value="2"/>
</dbReference>
<feature type="transmembrane region" description="Helical" evidence="7">
    <location>
        <begin position="102"/>
        <end position="121"/>
    </location>
</feature>
<dbReference type="PANTHER" id="PTHR11009">
    <property type="entry name" value="DER1-LIKE PROTEIN, DERLIN"/>
    <property type="match status" value="1"/>
</dbReference>
<feature type="region of interest" description="Disordered" evidence="6">
    <location>
        <begin position="293"/>
        <end position="314"/>
    </location>
</feature>
<feature type="transmembrane region" description="Helical" evidence="7">
    <location>
        <begin position="71"/>
        <end position="96"/>
    </location>
</feature>